<dbReference type="EMBL" id="QGDD01000004">
    <property type="protein sequence ID" value="PWN02825.1"/>
    <property type="molecule type" value="Genomic_DNA"/>
</dbReference>
<keyword evidence="2" id="KW-1185">Reference proteome</keyword>
<proteinExistence type="predicted"/>
<dbReference type="AlphaFoldDB" id="A0A316TIB3"/>
<evidence type="ECO:0008006" key="3">
    <source>
        <dbReference type="Google" id="ProtNLM"/>
    </source>
</evidence>
<name>A0A316TIB3_9ACTN</name>
<reference evidence="1 2" key="1">
    <citation type="submission" date="2018-05" db="EMBL/GenBank/DDBJ databases">
        <title>Nocardioides silvaticus genome.</title>
        <authorList>
            <person name="Li C."/>
            <person name="Wang G."/>
        </authorList>
    </citation>
    <scope>NUCLEOTIDE SEQUENCE [LARGE SCALE GENOMIC DNA]</scope>
    <source>
        <strain evidence="1 2">CCTCC AB 2018079</strain>
    </source>
</reference>
<dbReference type="Proteomes" id="UP000245507">
    <property type="component" value="Unassembled WGS sequence"/>
</dbReference>
<protein>
    <recommendedName>
        <fullName evidence="3">Ribosomally synthesized peptide with SipW-like signal peptide</fullName>
    </recommendedName>
</protein>
<dbReference type="InterPro" id="IPR023833">
    <property type="entry name" value="Signal_pept_SipW-depend-type"/>
</dbReference>
<evidence type="ECO:0000313" key="1">
    <source>
        <dbReference type="EMBL" id="PWN02825.1"/>
    </source>
</evidence>
<organism evidence="1 2">
    <name type="scientific">Nocardioides silvaticus</name>
    <dbReference type="NCBI Taxonomy" id="2201891"/>
    <lineage>
        <taxon>Bacteria</taxon>
        <taxon>Bacillati</taxon>
        <taxon>Actinomycetota</taxon>
        <taxon>Actinomycetes</taxon>
        <taxon>Propionibacteriales</taxon>
        <taxon>Nocardioidaceae</taxon>
        <taxon>Nocardioides</taxon>
    </lineage>
</organism>
<accession>A0A316TIB3</accession>
<dbReference type="RefSeq" id="WP_109693626.1">
    <property type="nucleotide sequence ID" value="NZ_QGDD01000004.1"/>
</dbReference>
<comment type="caution">
    <text evidence="1">The sequence shown here is derived from an EMBL/GenBank/DDBJ whole genome shotgun (WGS) entry which is preliminary data.</text>
</comment>
<dbReference type="OrthoDB" id="3746870at2"/>
<evidence type="ECO:0000313" key="2">
    <source>
        <dbReference type="Proteomes" id="UP000245507"/>
    </source>
</evidence>
<sequence>MSAHRAVSSPRRRFRIASVRLRLLLTLGLVLTPGVMGTYAAWTDTATVSGIELKTGTLDLAVGATAGDQLTGQGGTWNYTALSLTAMLPGESVAKPITVRNAGTTPLKYTAAASTTNNTLSPSLKLTVVANGTVGGSGSQATGNRTGSCTGGTPWVTAVPVSTTSGSSSFPAAAVVLQPGATTSICVLVALDGTAPNTMQNQTSTLNLVFHASQP</sequence>
<dbReference type="NCBIfam" id="TIGR04088">
    <property type="entry name" value="cognate_SipW"/>
    <property type="match status" value="1"/>
</dbReference>
<gene>
    <name evidence="1" type="ORF">DJ010_10460</name>
</gene>